<feature type="domain" description="SLH" evidence="2">
    <location>
        <begin position="175"/>
        <end position="246"/>
    </location>
</feature>
<dbReference type="InterPro" id="IPR018711">
    <property type="entry name" value="NAGPA"/>
</dbReference>
<feature type="chain" id="PRO_5037877755" evidence="1">
    <location>
        <begin position="28"/>
        <end position="490"/>
    </location>
</feature>
<feature type="signal peptide" evidence="1">
    <location>
        <begin position="1"/>
        <end position="27"/>
    </location>
</feature>
<evidence type="ECO:0000259" key="2">
    <source>
        <dbReference type="PROSITE" id="PS51272"/>
    </source>
</evidence>
<keyword evidence="1" id="KW-0732">Signal</keyword>
<sequence>MKLPAITKIIVVSAVLTTFLQVPTVLASAPVGSFVCKSTFLDIEEDTELCYWVNFLDYNRVVKGYSDLTYRPENSVTRAEFAKFIVKAFGLDYATVNIPSQEDFDALPNEEKIFPDILPDNVFYQYIHALKEAEIIQGYTDGLYRPEEPVTRSAAQKYLTNAAQYQNDNLFIVQAELPFSDITDTHVFYPYVSRAYTATRDEPDYDQIISIEGSPEFYPDNNLSRGDLAKMVTNSMVYGGFAPGSPIPGLGEAIGGIKATKTFEDNGMKVYHYDDFGMTILTTNNVMEYNYIPNDAPTVQELSENVNYLYTINGGFFGGTHLDADHAGFLNYYGIHLTPMKGPEESQQLTHVVRFDKANNRLSIWDREGFLPYENSTKVVEFQTGPLVLRNDEIQSDYIFNSKNGRGKHKRTLMGISDTDGREKMFITVRDEMSLNEIAHILLHLELFEGKQITVVNLDGGSSSVLYSKNFPELNYGTEKRMPILIGIQD</sequence>
<protein>
    <submittedName>
        <fullName evidence="3">S-layer homology domain-containing protein</fullName>
    </submittedName>
</protein>
<name>A0A955RJX1_9BACT</name>
<reference evidence="3" key="1">
    <citation type="submission" date="2020-04" db="EMBL/GenBank/DDBJ databases">
        <authorList>
            <person name="Zhang T."/>
        </authorList>
    </citation>
    <scope>NUCLEOTIDE SEQUENCE</scope>
    <source>
        <strain evidence="3">HKST-UBA11</strain>
    </source>
</reference>
<dbReference type="InterPro" id="IPR001119">
    <property type="entry name" value="SLH_dom"/>
</dbReference>
<dbReference type="Proteomes" id="UP000754563">
    <property type="component" value="Unassembled WGS sequence"/>
</dbReference>
<gene>
    <name evidence="3" type="ORF">KC717_01335</name>
</gene>
<evidence type="ECO:0000256" key="1">
    <source>
        <dbReference type="SAM" id="SignalP"/>
    </source>
</evidence>
<accession>A0A955RJX1</accession>
<reference evidence="3" key="2">
    <citation type="journal article" date="2021" name="Microbiome">
        <title>Successional dynamics and alternative stable states in a saline activated sludge microbial community over 9 years.</title>
        <authorList>
            <person name="Wang Y."/>
            <person name="Ye J."/>
            <person name="Ju F."/>
            <person name="Liu L."/>
            <person name="Boyd J.A."/>
            <person name="Deng Y."/>
            <person name="Parks D.H."/>
            <person name="Jiang X."/>
            <person name="Yin X."/>
            <person name="Woodcroft B.J."/>
            <person name="Tyson G.W."/>
            <person name="Hugenholtz P."/>
            <person name="Polz M.F."/>
            <person name="Zhang T."/>
        </authorList>
    </citation>
    <scope>NUCLEOTIDE SEQUENCE</scope>
    <source>
        <strain evidence="3">HKST-UBA11</strain>
    </source>
</reference>
<dbReference type="EMBL" id="JAGQLH010000010">
    <property type="protein sequence ID" value="MCA9385269.1"/>
    <property type="molecule type" value="Genomic_DNA"/>
</dbReference>
<comment type="caution">
    <text evidence="3">The sequence shown here is derived from an EMBL/GenBank/DDBJ whole genome shotgun (WGS) entry which is preliminary data.</text>
</comment>
<proteinExistence type="predicted"/>
<feature type="domain" description="SLH" evidence="2">
    <location>
        <begin position="110"/>
        <end position="173"/>
    </location>
</feature>
<evidence type="ECO:0000313" key="3">
    <source>
        <dbReference type="EMBL" id="MCA9385269.1"/>
    </source>
</evidence>
<feature type="domain" description="SLH" evidence="2">
    <location>
        <begin position="36"/>
        <end position="99"/>
    </location>
</feature>
<evidence type="ECO:0000313" key="4">
    <source>
        <dbReference type="Proteomes" id="UP000754563"/>
    </source>
</evidence>
<organism evidence="3 4">
    <name type="scientific">Candidatus Dojkabacteria bacterium</name>
    <dbReference type="NCBI Taxonomy" id="2099670"/>
    <lineage>
        <taxon>Bacteria</taxon>
        <taxon>Candidatus Dojkabacteria</taxon>
    </lineage>
</organism>
<dbReference type="Pfam" id="PF09992">
    <property type="entry name" value="NAGPA"/>
    <property type="match status" value="1"/>
</dbReference>
<dbReference type="AlphaFoldDB" id="A0A955RJX1"/>
<dbReference type="PROSITE" id="PS51272">
    <property type="entry name" value="SLH"/>
    <property type="match status" value="3"/>
</dbReference>
<dbReference type="Pfam" id="PF00395">
    <property type="entry name" value="SLH"/>
    <property type="match status" value="2"/>
</dbReference>